<keyword evidence="9 11" id="KW-0456">Lyase</keyword>
<dbReference type="InterPro" id="IPR023026">
    <property type="entry name" value="Trp_synth_beta/beta-like"/>
</dbReference>
<evidence type="ECO:0000259" key="12">
    <source>
        <dbReference type="Pfam" id="PF00291"/>
    </source>
</evidence>
<evidence type="ECO:0000256" key="5">
    <source>
        <dbReference type="ARBA" id="ARBA00022605"/>
    </source>
</evidence>
<keyword evidence="5 11" id="KW-0028">Amino-acid biosynthesis</keyword>
<accession>B8FA38</accession>
<dbReference type="CDD" id="cd06446">
    <property type="entry name" value="Trp-synth_B"/>
    <property type="match status" value="1"/>
</dbReference>
<dbReference type="HAMAP" id="MF_00133">
    <property type="entry name" value="Trp_synth_beta"/>
    <property type="match status" value="1"/>
</dbReference>
<name>B8FA38_DESAL</name>
<dbReference type="PANTHER" id="PTHR48077">
    <property type="entry name" value="TRYPTOPHAN SYNTHASE-RELATED"/>
    <property type="match status" value="1"/>
</dbReference>
<dbReference type="NCBIfam" id="TIGR00263">
    <property type="entry name" value="trpB"/>
    <property type="match status" value="1"/>
</dbReference>
<dbReference type="PANTHER" id="PTHR48077:SF3">
    <property type="entry name" value="TRYPTOPHAN SYNTHASE"/>
    <property type="match status" value="1"/>
</dbReference>
<dbReference type="HOGENOM" id="CLU_016734_3_1_7"/>
<proteinExistence type="inferred from homology"/>
<dbReference type="PROSITE" id="PS00168">
    <property type="entry name" value="TRP_SYNTHASE_BETA"/>
    <property type="match status" value="1"/>
</dbReference>
<comment type="cofactor">
    <cofactor evidence="1 11">
        <name>pyridoxal 5'-phosphate</name>
        <dbReference type="ChEBI" id="CHEBI:597326"/>
    </cofactor>
</comment>
<keyword evidence="8 11" id="KW-0057">Aromatic amino acid biosynthesis</keyword>
<evidence type="ECO:0000256" key="1">
    <source>
        <dbReference type="ARBA" id="ARBA00001933"/>
    </source>
</evidence>
<dbReference type="SUPFAM" id="SSF53686">
    <property type="entry name" value="Tryptophan synthase beta subunit-like PLP-dependent enzymes"/>
    <property type="match status" value="1"/>
</dbReference>
<comment type="function">
    <text evidence="11">The beta subunit is responsible for the synthesis of L-tryptophan from indole and L-serine.</text>
</comment>
<dbReference type="EMBL" id="CP001322">
    <property type="protein sequence ID" value="ACL03134.1"/>
    <property type="molecule type" value="Genomic_DNA"/>
</dbReference>
<dbReference type="PIRSF" id="PIRSF001413">
    <property type="entry name" value="Trp_syn_beta"/>
    <property type="match status" value="1"/>
</dbReference>
<feature type="modified residue" description="N6-(pyridoxal phosphate)lysine" evidence="11">
    <location>
        <position position="92"/>
    </location>
</feature>
<evidence type="ECO:0000256" key="9">
    <source>
        <dbReference type="ARBA" id="ARBA00023239"/>
    </source>
</evidence>
<comment type="similarity">
    <text evidence="3 11">Belongs to the TrpB family.</text>
</comment>
<evidence type="ECO:0000256" key="8">
    <source>
        <dbReference type="ARBA" id="ARBA00023141"/>
    </source>
</evidence>
<feature type="domain" description="Tryptophan synthase beta chain-like PALP" evidence="12">
    <location>
        <begin position="58"/>
        <end position="382"/>
    </location>
</feature>
<keyword evidence="6 11" id="KW-0822">Tryptophan biosynthesis</keyword>
<dbReference type="FunFam" id="3.40.50.1100:FF:000001">
    <property type="entry name" value="Tryptophan synthase beta chain"/>
    <property type="match status" value="1"/>
</dbReference>
<evidence type="ECO:0000256" key="2">
    <source>
        <dbReference type="ARBA" id="ARBA00004733"/>
    </source>
</evidence>
<dbReference type="InterPro" id="IPR036052">
    <property type="entry name" value="TrpB-like_PALP_sf"/>
</dbReference>
<evidence type="ECO:0000313" key="13">
    <source>
        <dbReference type="EMBL" id="ACL03134.1"/>
    </source>
</evidence>
<evidence type="ECO:0000256" key="11">
    <source>
        <dbReference type="HAMAP-Rule" id="MF_00133"/>
    </source>
</evidence>
<comment type="pathway">
    <text evidence="2 11">Amino-acid biosynthesis; L-tryptophan biosynthesis; L-tryptophan from chorismate: step 5/5.</text>
</comment>
<dbReference type="eggNOG" id="COG0133">
    <property type="taxonomic scope" value="Bacteria"/>
</dbReference>
<evidence type="ECO:0000256" key="4">
    <source>
        <dbReference type="ARBA" id="ARBA00011270"/>
    </source>
</evidence>
<protein>
    <recommendedName>
        <fullName evidence="11">Tryptophan synthase beta chain</fullName>
        <ecNumber evidence="11">4.2.1.20</ecNumber>
    </recommendedName>
</protein>
<keyword evidence="14" id="KW-1185">Reference proteome</keyword>
<dbReference type="GO" id="GO:0004834">
    <property type="term" value="F:tryptophan synthase activity"/>
    <property type="evidence" value="ECO:0007669"/>
    <property type="project" value="UniProtKB-UniRule"/>
</dbReference>
<dbReference type="Proteomes" id="UP000000739">
    <property type="component" value="Chromosome"/>
</dbReference>
<dbReference type="EC" id="4.2.1.20" evidence="11"/>
<dbReference type="Pfam" id="PF00291">
    <property type="entry name" value="PALP"/>
    <property type="match status" value="1"/>
</dbReference>
<evidence type="ECO:0000256" key="6">
    <source>
        <dbReference type="ARBA" id="ARBA00022822"/>
    </source>
</evidence>
<comment type="catalytic activity">
    <reaction evidence="10 11">
        <text>(1S,2R)-1-C-(indol-3-yl)glycerol 3-phosphate + L-serine = D-glyceraldehyde 3-phosphate + L-tryptophan + H2O</text>
        <dbReference type="Rhea" id="RHEA:10532"/>
        <dbReference type="ChEBI" id="CHEBI:15377"/>
        <dbReference type="ChEBI" id="CHEBI:33384"/>
        <dbReference type="ChEBI" id="CHEBI:57912"/>
        <dbReference type="ChEBI" id="CHEBI:58866"/>
        <dbReference type="ChEBI" id="CHEBI:59776"/>
        <dbReference type="EC" id="4.2.1.20"/>
    </reaction>
</comment>
<dbReference type="InterPro" id="IPR006653">
    <property type="entry name" value="Trp_synth_b_CS"/>
</dbReference>
<evidence type="ECO:0000256" key="3">
    <source>
        <dbReference type="ARBA" id="ARBA00009982"/>
    </source>
</evidence>
<dbReference type="AlphaFoldDB" id="B8FA38"/>
<evidence type="ECO:0000256" key="10">
    <source>
        <dbReference type="ARBA" id="ARBA00049047"/>
    </source>
</evidence>
<dbReference type="InterPro" id="IPR006654">
    <property type="entry name" value="Trp_synth_beta"/>
</dbReference>
<evidence type="ECO:0000313" key="14">
    <source>
        <dbReference type="Proteomes" id="UP000000739"/>
    </source>
</evidence>
<sequence>MNILNTPDERGHFGAFGGRYIAETLMPAILELTEAYAKAQQNQEFQDGLQALFTNYVGRPTPLFFARGLTEKMGGAKIYLKREDLAHTGAHKINNTMGQALLAHHMGKTKVIAETGAGQHGVATATAAAFFGMECKVFMGVEDISRQAPNVKRMELLGAEVVPVSSGTGTLKDAMNEAMRFWVGAVEDTFYVIGSVAGPHPYPAMVRDFQRVIGDEAKRQIMEAEGRLPDTLVACVGGGSNAMGLFYPFVGDKDVEMVGVEAAGIGIESGKHSASLGAGEVGVLHGSKSYVLQTQDGQIQEAHSVSAGLDYPGVGPEHALLKEEGRARYVSIKDDEALNAFHTLSRAEGILPALESSHAVAWAMKEAARRPKDDVILVNLSGRGDKDLETVLKHMERKGA</sequence>
<reference evidence="13 14" key="1">
    <citation type="journal article" date="2012" name="Environ. Microbiol.">
        <title>The genome sequence of Desulfatibacillum alkenivorans AK-01: a blueprint for anaerobic alkane oxidation.</title>
        <authorList>
            <person name="Callaghan A.V."/>
            <person name="Morris B.E."/>
            <person name="Pereira I.A."/>
            <person name="McInerney M.J."/>
            <person name="Austin R.N."/>
            <person name="Groves J.T."/>
            <person name="Kukor J.J."/>
            <person name="Suflita J.M."/>
            <person name="Young L.Y."/>
            <person name="Zylstra G.J."/>
            <person name="Wawrik B."/>
        </authorList>
    </citation>
    <scope>NUCLEOTIDE SEQUENCE [LARGE SCALE GENOMIC DNA]</scope>
    <source>
        <strain evidence="13 14">AK-01</strain>
    </source>
</reference>
<dbReference type="FunFam" id="3.40.50.1100:FF:000004">
    <property type="entry name" value="Tryptophan synthase beta chain"/>
    <property type="match status" value="1"/>
</dbReference>
<dbReference type="InterPro" id="IPR001926">
    <property type="entry name" value="TrpB-like_PALP"/>
</dbReference>
<gene>
    <name evidence="11" type="primary">trpB</name>
    <name evidence="13" type="ordered locus">Dalk_1434</name>
</gene>
<dbReference type="RefSeq" id="WP_012610569.1">
    <property type="nucleotide sequence ID" value="NC_011768.1"/>
</dbReference>
<comment type="subunit">
    <text evidence="4 11">Tetramer of two alpha and two beta chains.</text>
</comment>
<dbReference type="GO" id="GO:0005737">
    <property type="term" value="C:cytoplasm"/>
    <property type="evidence" value="ECO:0007669"/>
    <property type="project" value="TreeGrafter"/>
</dbReference>
<dbReference type="Gene3D" id="3.40.50.1100">
    <property type="match status" value="2"/>
</dbReference>
<dbReference type="UniPathway" id="UPA00035">
    <property type="reaction ID" value="UER00044"/>
</dbReference>
<evidence type="ECO:0000256" key="7">
    <source>
        <dbReference type="ARBA" id="ARBA00022898"/>
    </source>
</evidence>
<keyword evidence="7 11" id="KW-0663">Pyridoxal phosphate</keyword>
<dbReference type="KEGG" id="dal:Dalk_1434"/>
<organism evidence="13 14">
    <name type="scientific">Desulfatibacillum aliphaticivorans</name>
    <dbReference type="NCBI Taxonomy" id="218208"/>
    <lineage>
        <taxon>Bacteria</taxon>
        <taxon>Pseudomonadati</taxon>
        <taxon>Thermodesulfobacteriota</taxon>
        <taxon>Desulfobacteria</taxon>
        <taxon>Desulfobacterales</taxon>
        <taxon>Desulfatibacillaceae</taxon>
        <taxon>Desulfatibacillum</taxon>
    </lineage>
</organism>